<dbReference type="EMBL" id="KI394265">
    <property type="protein sequence ID" value="ERN04418.1"/>
    <property type="molecule type" value="Genomic_DNA"/>
</dbReference>
<dbReference type="STRING" id="13333.W1P913"/>
<dbReference type="GO" id="GO:0005509">
    <property type="term" value="F:calcium ion binding"/>
    <property type="evidence" value="ECO:0007669"/>
    <property type="project" value="InterPro"/>
</dbReference>
<dbReference type="PANTHER" id="PTHR31407">
    <property type="match status" value="1"/>
</dbReference>
<sequence length="266" mass="29470">MAGASFCLGFFPSPTSHFSNPTAAAPLPAFISKPIPKALQRTTLCNISTEMHERGLPLICSKEGLQYPRRHAMLGALHFFSAPSFFPLVAAAEDTVLPVYYRNYTDEENKFKLSVPQDWLVGEGDPNGSSLITAFYPEEKADCSVSIVITRLSPDFTRLESFGPVDAFAETLIGGLDRSWQRPPGVAAKLLDSKAKNGLYYIEYSLQNPGESCRHIFSVLGLGFNGWYNRLYTVTGQFLEEDSNKYKSNIQMSRYQSNIQAAAVID</sequence>
<dbReference type="SUPFAM" id="SSF55724">
    <property type="entry name" value="Mog1p/PsbP-like"/>
    <property type="match status" value="1"/>
</dbReference>
<dbReference type="GO" id="GO:0009535">
    <property type="term" value="C:chloroplast thylakoid membrane"/>
    <property type="evidence" value="ECO:0000318"/>
    <property type="project" value="GO_Central"/>
</dbReference>
<dbReference type="InterPro" id="IPR002683">
    <property type="entry name" value="PsbP_C"/>
</dbReference>
<proteinExistence type="predicted"/>
<name>W1P913_AMBTC</name>
<keyword evidence="3" id="KW-1185">Reference proteome</keyword>
<dbReference type="HOGENOM" id="CLU_085883_1_0_1"/>
<dbReference type="Pfam" id="PF01789">
    <property type="entry name" value="PsbP"/>
    <property type="match status" value="1"/>
</dbReference>
<dbReference type="Gramene" id="ERN04418">
    <property type="protein sequence ID" value="ERN04418"/>
    <property type="gene ID" value="AMTR_s00133p00054340"/>
</dbReference>
<dbReference type="PANTHER" id="PTHR31407:SF17">
    <property type="entry name" value="PSBP DOMAIN-CONTAINING PROTEIN 3, CHLOROPLASTIC"/>
    <property type="match status" value="1"/>
</dbReference>
<accession>W1P913</accession>
<reference evidence="3" key="1">
    <citation type="journal article" date="2013" name="Science">
        <title>The Amborella genome and the evolution of flowering plants.</title>
        <authorList>
            <consortium name="Amborella Genome Project"/>
        </authorList>
    </citation>
    <scope>NUCLEOTIDE SEQUENCE [LARGE SCALE GENOMIC DNA]</scope>
</reference>
<evidence type="ECO:0000313" key="2">
    <source>
        <dbReference type="EMBL" id="ERN04418.1"/>
    </source>
</evidence>
<organism evidence="2 3">
    <name type="scientific">Amborella trichopoda</name>
    <dbReference type="NCBI Taxonomy" id="13333"/>
    <lineage>
        <taxon>Eukaryota</taxon>
        <taxon>Viridiplantae</taxon>
        <taxon>Streptophyta</taxon>
        <taxon>Embryophyta</taxon>
        <taxon>Tracheophyta</taxon>
        <taxon>Spermatophyta</taxon>
        <taxon>Magnoliopsida</taxon>
        <taxon>Amborellales</taxon>
        <taxon>Amborellaceae</taxon>
        <taxon>Amborella</taxon>
    </lineage>
</organism>
<evidence type="ECO:0000259" key="1">
    <source>
        <dbReference type="Pfam" id="PF01789"/>
    </source>
</evidence>
<dbReference type="InterPro" id="IPR016123">
    <property type="entry name" value="Mog1/PsbP_a/b/a-sand"/>
</dbReference>
<dbReference type="Gene3D" id="3.40.1000.10">
    <property type="entry name" value="Mog1/PsbP, alpha/beta/alpha sandwich"/>
    <property type="match status" value="1"/>
</dbReference>
<dbReference type="AlphaFoldDB" id="W1P913"/>
<dbReference type="GO" id="GO:0019898">
    <property type="term" value="C:extrinsic component of membrane"/>
    <property type="evidence" value="ECO:0007669"/>
    <property type="project" value="InterPro"/>
</dbReference>
<dbReference type="Proteomes" id="UP000017836">
    <property type="component" value="Unassembled WGS sequence"/>
</dbReference>
<feature type="domain" description="PsbP C-terminal" evidence="1">
    <location>
        <begin position="101"/>
        <end position="251"/>
    </location>
</feature>
<gene>
    <name evidence="2" type="ORF">AMTR_s00133p00054340</name>
</gene>
<dbReference type="eggNOG" id="ENOG502QT1A">
    <property type="taxonomic scope" value="Eukaryota"/>
</dbReference>
<protein>
    <recommendedName>
        <fullName evidence="1">PsbP C-terminal domain-containing protein</fullName>
    </recommendedName>
</protein>
<dbReference type="GO" id="GO:0048564">
    <property type="term" value="P:photosystem I assembly"/>
    <property type="evidence" value="ECO:0000318"/>
    <property type="project" value="GO_Central"/>
</dbReference>
<evidence type="ECO:0000313" key="3">
    <source>
        <dbReference type="Proteomes" id="UP000017836"/>
    </source>
</evidence>
<dbReference type="GO" id="GO:0009654">
    <property type="term" value="C:photosystem II oxygen evolving complex"/>
    <property type="evidence" value="ECO:0007669"/>
    <property type="project" value="InterPro"/>
</dbReference>